<dbReference type="EMBL" id="JAEACU010000007">
    <property type="protein sequence ID" value="KAH7521916.1"/>
    <property type="molecule type" value="Genomic_DNA"/>
</dbReference>
<sequence>MAFWDHTTQLTAVAHLENMNRYAVQYKELLKNDESGPLMETVLKNAVRPVPPEMVASGFEYLDNDGWRVGKITGKEGSNHYNVYFETTRDEIDYPVSRWKFHLDWRLESVFLPRNLYSHHLLIPLADS</sequence>
<protein>
    <recommendedName>
        <fullName evidence="1">Agenet-like domain-containing protein</fullName>
    </recommendedName>
</protein>
<dbReference type="InterPro" id="IPR008395">
    <property type="entry name" value="Agenet-like_dom"/>
</dbReference>
<gene>
    <name evidence="2" type="ORF">FEM48_Zijuj07G0082700</name>
</gene>
<dbReference type="PANTHER" id="PTHR31917">
    <property type="entry name" value="AGENET DOMAIN-CONTAINING PROTEIN-RELATED"/>
    <property type="match status" value="1"/>
</dbReference>
<feature type="domain" description="Agenet-like" evidence="1">
    <location>
        <begin position="18"/>
        <end position="52"/>
    </location>
</feature>
<evidence type="ECO:0000313" key="3">
    <source>
        <dbReference type="Proteomes" id="UP000813462"/>
    </source>
</evidence>
<comment type="caution">
    <text evidence="2">The sequence shown here is derived from an EMBL/GenBank/DDBJ whole genome shotgun (WGS) entry which is preliminary data.</text>
</comment>
<dbReference type="PANTHER" id="PTHR31917:SF148">
    <property type="entry name" value="DUF724 DOMAIN-CONTAINING PROTEIN 2"/>
    <property type="match status" value="1"/>
</dbReference>
<accession>A0A978V3I3</accession>
<evidence type="ECO:0000313" key="2">
    <source>
        <dbReference type="EMBL" id="KAH7521916.1"/>
    </source>
</evidence>
<reference evidence="2" key="1">
    <citation type="journal article" date="2021" name="Front. Plant Sci.">
        <title>Chromosome-Scale Genome Assembly for Chinese Sour Jujube and Insights Into Its Genome Evolution and Domestication Signature.</title>
        <authorList>
            <person name="Shen L.-Y."/>
            <person name="Luo H."/>
            <person name="Wang X.-L."/>
            <person name="Wang X.-M."/>
            <person name="Qiu X.-J."/>
            <person name="Liu H."/>
            <person name="Zhou S.-S."/>
            <person name="Jia K.-H."/>
            <person name="Nie S."/>
            <person name="Bao Y.-T."/>
            <person name="Zhang R.-G."/>
            <person name="Yun Q.-Z."/>
            <person name="Chai Y.-H."/>
            <person name="Lu J.-Y."/>
            <person name="Li Y."/>
            <person name="Zhao S.-W."/>
            <person name="Mao J.-F."/>
            <person name="Jia S.-G."/>
            <person name="Mao Y.-M."/>
        </authorList>
    </citation>
    <scope>NUCLEOTIDE SEQUENCE</scope>
    <source>
        <strain evidence="2">AT0</strain>
        <tissue evidence="2">Leaf</tissue>
    </source>
</reference>
<organism evidence="2 3">
    <name type="scientific">Ziziphus jujuba var. spinosa</name>
    <dbReference type="NCBI Taxonomy" id="714518"/>
    <lineage>
        <taxon>Eukaryota</taxon>
        <taxon>Viridiplantae</taxon>
        <taxon>Streptophyta</taxon>
        <taxon>Embryophyta</taxon>
        <taxon>Tracheophyta</taxon>
        <taxon>Spermatophyta</taxon>
        <taxon>Magnoliopsida</taxon>
        <taxon>eudicotyledons</taxon>
        <taxon>Gunneridae</taxon>
        <taxon>Pentapetalae</taxon>
        <taxon>rosids</taxon>
        <taxon>fabids</taxon>
        <taxon>Rosales</taxon>
        <taxon>Rhamnaceae</taxon>
        <taxon>Paliureae</taxon>
        <taxon>Ziziphus</taxon>
    </lineage>
</organism>
<dbReference type="Proteomes" id="UP000813462">
    <property type="component" value="Unassembled WGS sequence"/>
</dbReference>
<dbReference type="AlphaFoldDB" id="A0A978V3I3"/>
<proteinExistence type="predicted"/>
<name>A0A978V3I3_ZIZJJ</name>
<dbReference type="Pfam" id="PF05641">
    <property type="entry name" value="Agenet"/>
    <property type="match status" value="1"/>
</dbReference>
<evidence type="ECO:0000259" key="1">
    <source>
        <dbReference type="Pfam" id="PF05641"/>
    </source>
</evidence>